<dbReference type="PRINTS" id="PR00455">
    <property type="entry name" value="HTHTETR"/>
</dbReference>
<dbReference type="SUPFAM" id="SSF46689">
    <property type="entry name" value="Homeodomain-like"/>
    <property type="match status" value="1"/>
</dbReference>
<evidence type="ECO:0000313" key="5">
    <source>
        <dbReference type="Proteomes" id="UP001432062"/>
    </source>
</evidence>
<dbReference type="InterPro" id="IPR009057">
    <property type="entry name" value="Homeodomain-like_sf"/>
</dbReference>
<proteinExistence type="predicted"/>
<evidence type="ECO:0000313" key="4">
    <source>
        <dbReference type="EMBL" id="WUV45837.1"/>
    </source>
</evidence>
<keyword evidence="5" id="KW-1185">Reference proteome</keyword>
<dbReference type="PANTHER" id="PTHR30328:SF54">
    <property type="entry name" value="HTH-TYPE TRANSCRIPTIONAL REPRESSOR SCO4008"/>
    <property type="match status" value="1"/>
</dbReference>
<dbReference type="PANTHER" id="PTHR30328">
    <property type="entry name" value="TRANSCRIPTIONAL REPRESSOR"/>
    <property type="match status" value="1"/>
</dbReference>
<evidence type="ECO:0000256" key="2">
    <source>
        <dbReference type="PROSITE-ProRule" id="PRU00335"/>
    </source>
</evidence>
<feature type="DNA-binding region" description="H-T-H motif" evidence="2">
    <location>
        <begin position="29"/>
        <end position="48"/>
    </location>
</feature>
<keyword evidence="1 2" id="KW-0238">DNA-binding</keyword>
<dbReference type="Proteomes" id="UP001432062">
    <property type="component" value="Chromosome"/>
</dbReference>
<dbReference type="Pfam" id="PF00440">
    <property type="entry name" value="TetR_N"/>
    <property type="match status" value="1"/>
</dbReference>
<sequence>MAYDSAATKERILAAATTEFAEYGIAGARVDRIAANSKANKRAIYDYFGDKKALFAVVLERSMVELARAVPLDESDLGNYAARLFDYHQAHPRALRLVMWEALEIGDGLVPDEPARTEHYADKVRAAQVAMGSEERDPRTLVFLILAMVDWSLALPQLRRMLFGPDYPADRLRPAIAEAARVLTDHFAAGDDRSGASGALTA</sequence>
<dbReference type="EMBL" id="CP109441">
    <property type="protein sequence ID" value="WUV45837.1"/>
    <property type="molecule type" value="Genomic_DNA"/>
</dbReference>
<dbReference type="InterPro" id="IPR036271">
    <property type="entry name" value="Tet_transcr_reg_TetR-rel_C_sf"/>
</dbReference>
<dbReference type="InterPro" id="IPR001647">
    <property type="entry name" value="HTH_TetR"/>
</dbReference>
<dbReference type="PROSITE" id="PS50977">
    <property type="entry name" value="HTH_TETR_2"/>
    <property type="match status" value="1"/>
</dbReference>
<name>A0ABZ1YRG3_9NOCA</name>
<dbReference type="RefSeq" id="WP_327099096.1">
    <property type="nucleotide sequence ID" value="NZ_CP109149.1"/>
</dbReference>
<accession>A0ABZ1YRG3</accession>
<dbReference type="SUPFAM" id="SSF48498">
    <property type="entry name" value="Tetracyclin repressor-like, C-terminal domain"/>
    <property type="match status" value="1"/>
</dbReference>
<organism evidence="4 5">
    <name type="scientific">Nocardia vinacea</name>
    <dbReference type="NCBI Taxonomy" id="96468"/>
    <lineage>
        <taxon>Bacteria</taxon>
        <taxon>Bacillati</taxon>
        <taxon>Actinomycetota</taxon>
        <taxon>Actinomycetes</taxon>
        <taxon>Mycobacteriales</taxon>
        <taxon>Nocardiaceae</taxon>
        <taxon>Nocardia</taxon>
    </lineage>
</organism>
<evidence type="ECO:0000259" key="3">
    <source>
        <dbReference type="PROSITE" id="PS50977"/>
    </source>
</evidence>
<protein>
    <submittedName>
        <fullName evidence="4">TetR family transcriptional regulator</fullName>
    </submittedName>
</protein>
<dbReference type="Gene3D" id="1.10.357.10">
    <property type="entry name" value="Tetracycline Repressor, domain 2"/>
    <property type="match status" value="1"/>
</dbReference>
<evidence type="ECO:0000256" key="1">
    <source>
        <dbReference type="ARBA" id="ARBA00023125"/>
    </source>
</evidence>
<feature type="domain" description="HTH tetR-type" evidence="3">
    <location>
        <begin position="6"/>
        <end position="66"/>
    </location>
</feature>
<reference evidence="4" key="1">
    <citation type="submission" date="2022-10" db="EMBL/GenBank/DDBJ databases">
        <title>The complete genomes of actinobacterial strains from the NBC collection.</title>
        <authorList>
            <person name="Joergensen T.S."/>
            <person name="Alvarez Arevalo M."/>
            <person name="Sterndorff E.B."/>
            <person name="Faurdal D."/>
            <person name="Vuksanovic O."/>
            <person name="Mourched A.-S."/>
            <person name="Charusanti P."/>
            <person name="Shaw S."/>
            <person name="Blin K."/>
            <person name="Weber T."/>
        </authorList>
    </citation>
    <scope>NUCLEOTIDE SEQUENCE</scope>
    <source>
        <strain evidence="4">NBC_01482</strain>
    </source>
</reference>
<gene>
    <name evidence="4" type="ORF">OG563_43295</name>
</gene>
<dbReference type="Pfam" id="PF17926">
    <property type="entry name" value="TetR_C_21"/>
    <property type="match status" value="1"/>
</dbReference>
<dbReference type="InterPro" id="IPR050109">
    <property type="entry name" value="HTH-type_TetR-like_transc_reg"/>
</dbReference>
<dbReference type="InterPro" id="IPR041467">
    <property type="entry name" value="Sco4008_C"/>
</dbReference>